<reference evidence="1" key="1">
    <citation type="journal article" date="2012" name="PLoS Genet.">
        <title>Comparative analysis of the genomes of two field isolates of the rice blast fungus Magnaporthe oryzae.</title>
        <authorList>
            <person name="Xue M."/>
            <person name="Yang J."/>
            <person name="Li Z."/>
            <person name="Hu S."/>
            <person name="Yao N."/>
            <person name="Dean R.A."/>
            <person name="Zhao W."/>
            <person name="Shen M."/>
            <person name="Zhang H."/>
            <person name="Li C."/>
            <person name="Liu L."/>
            <person name="Cao L."/>
            <person name="Xu X."/>
            <person name="Xing Y."/>
            <person name="Hsiang T."/>
            <person name="Zhang Z."/>
            <person name="Xu J.R."/>
            <person name="Peng Y.L."/>
        </authorList>
    </citation>
    <scope>NUCLEOTIDE SEQUENCE</scope>
    <source>
        <strain evidence="1">Y34</strain>
    </source>
</reference>
<sequence length="48" mass="5394">MCGGVLFTSWRGTSTETPAHFLSRYATLSTYESSSRLKNPSRLQALQR</sequence>
<evidence type="ECO:0000313" key="1">
    <source>
        <dbReference type="EMBL" id="ELQ34001.1"/>
    </source>
</evidence>
<accession>A0AA97NPP4</accession>
<dbReference type="AlphaFoldDB" id="A0AA97NPP4"/>
<dbReference type="Proteomes" id="UP000011086">
    <property type="component" value="Unassembled WGS sequence"/>
</dbReference>
<protein>
    <submittedName>
        <fullName evidence="1">Uncharacterized protein</fullName>
    </submittedName>
</protein>
<organism evidence="1">
    <name type="scientific">Pyricularia oryzae (strain Y34)</name>
    <name type="common">Rice blast fungus</name>
    <name type="synonym">Magnaporthe oryzae</name>
    <dbReference type="NCBI Taxonomy" id="1143189"/>
    <lineage>
        <taxon>Eukaryota</taxon>
        <taxon>Fungi</taxon>
        <taxon>Dikarya</taxon>
        <taxon>Ascomycota</taxon>
        <taxon>Pezizomycotina</taxon>
        <taxon>Sordariomycetes</taxon>
        <taxon>Sordariomycetidae</taxon>
        <taxon>Magnaporthales</taxon>
        <taxon>Pyriculariaceae</taxon>
        <taxon>Pyricularia</taxon>
    </lineage>
</organism>
<gene>
    <name evidence="1" type="ORF">OOU_Y34scaffold00829g1</name>
</gene>
<name>A0AA97NPP4_PYRO3</name>
<proteinExistence type="predicted"/>
<dbReference type="EMBL" id="JH793889">
    <property type="protein sequence ID" value="ELQ34001.1"/>
    <property type="molecule type" value="Genomic_DNA"/>
</dbReference>